<reference evidence="1 2" key="1">
    <citation type="journal article" date="2018" name="Biotechnol. Biofuels">
        <title>Integrative visual omics of the white-rot fungus Polyporus brumalis exposes the biotechnological potential of its oxidative enzymes for delignifying raw plant biomass.</title>
        <authorList>
            <person name="Miyauchi S."/>
            <person name="Rancon A."/>
            <person name="Drula E."/>
            <person name="Hage H."/>
            <person name="Chaduli D."/>
            <person name="Favel A."/>
            <person name="Grisel S."/>
            <person name="Henrissat B."/>
            <person name="Herpoel-Gimbert I."/>
            <person name="Ruiz-Duenas F.J."/>
            <person name="Chevret D."/>
            <person name="Hainaut M."/>
            <person name="Lin J."/>
            <person name="Wang M."/>
            <person name="Pangilinan J."/>
            <person name="Lipzen A."/>
            <person name="Lesage-Meessen L."/>
            <person name="Navarro D."/>
            <person name="Riley R."/>
            <person name="Grigoriev I.V."/>
            <person name="Zhou S."/>
            <person name="Raouche S."/>
            <person name="Rosso M.N."/>
        </authorList>
    </citation>
    <scope>NUCLEOTIDE SEQUENCE [LARGE SCALE GENOMIC DNA]</scope>
    <source>
        <strain evidence="1 2">BRFM 1820</strain>
    </source>
</reference>
<dbReference type="PANTHER" id="PTHR33835:SF1">
    <property type="entry name" value="METALLO-BETA-LACTAMASE DOMAIN-CONTAINING PROTEIN"/>
    <property type="match status" value="1"/>
</dbReference>
<dbReference type="OrthoDB" id="421671at2759"/>
<proteinExistence type="predicted"/>
<dbReference type="InterPro" id="IPR025638">
    <property type="entry name" value="DUF4336"/>
</dbReference>
<sequence length="228" mass="26153">MFIKQYKTAYPAAKVIGPEDFQSEPELEGIKIDIVFGTADPNPMCGFEGDREIETCYFTGYANKDISCYHKASKTVMAAHLLFNNPPIEQFSKSTQSPKSMLFSSMTPTGWQMRLLLRSKTQDRVAMRRDAANVLAWDFDRFIPCHGISDVFYANHACATDQATWQSLGRHRDWGKGRMEVRVHQLPLNILTASRVDWHNMHMPLRRPLRTHRPAHRQSGRAVMRPSL</sequence>
<keyword evidence="2" id="KW-1185">Reference proteome</keyword>
<gene>
    <name evidence="1" type="ORF">OH76DRAFT_1407241</name>
</gene>
<dbReference type="EMBL" id="KZ857430">
    <property type="protein sequence ID" value="RDX46112.1"/>
    <property type="molecule type" value="Genomic_DNA"/>
</dbReference>
<evidence type="ECO:0000313" key="2">
    <source>
        <dbReference type="Proteomes" id="UP000256964"/>
    </source>
</evidence>
<protein>
    <submittedName>
        <fullName evidence="1">Uncharacterized protein</fullName>
    </submittedName>
</protein>
<name>A0A371D0R6_9APHY</name>
<dbReference type="PANTHER" id="PTHR33835">
    <property type="entry name" value="YALI0C07656P"/>
    <property type="match status" value="1"/>
</dbReference>
<dbReference type="Proteomes" id="UP000256964">
    <property type="component" value="Unassembled WGS sequence"/>
</dbReference>
<organism evidence="1 2">
    <name type="scientific">Lentinus brumalis</name>
    <dbReference type="NCBI Taxonomy" id="2498619"/>
    <lineage>
        <taxon>Eukaryota</taxon>
        <taxon>Fungi</taxon>
        <taxon>Dikarya</taxon>
        <taxon>Basidiomycota</taxon>
        <taxon>Agaricomycotina</taxon>
        <taxon>Agaricomycetes</taxon>
        <taxon>Polyporales</taxon>
        <taxon>Polyporaceae</taxon>
        <taxon>Lentinus</taxon>
    </lineage>
</organism>
<evidence type="ECO:0000313" key="1">
    <source>
        <dbReference type="EMBL" id="RDX46112.1"/>
    </source>
</evidence>
<accession>A0A371D0R6</accession>
<dbReference type="AlphaFoldDB" id="A0A371D0R6"/>